<dbReference type="STRING" id="1131935.PDENDC454_02000"/>
<evidence type="ECO:0000313" key="2">
    <source>
        <dbReference type="EMBL" id="EHQ64091.1"/>
    </source>
</evidence>
<keyword evidence="3" id="KW-1185">Reference proteome</keyword>
<evidence type="ECO:0000313" key="3">
    <source>
        <dbReference type="Proteomes" id="UP000003900"/>
    </source>
</evidence>
<dbReference type="InterPro" id="IPR027417">
    <property type="entry name" value="P-loop_NTPase"/>
</dbReference>
<dbReference type="GO" id="GO:0005524">
    <property type="term" value="F:ATP binding"/>
    <property type="evidence" value="ECO:0007669"/>
    <property type="project" value="InterPro"/>
</dbReference>
<dbReference type="SUPFAM" id="SSF52540">
    <property type="entry name" value="P-loop containing nucleoside triphosphate hydrolases"/>
    <property type="match status" value="1"/>
</dbReference>
<dbReference type="GO" id="GO:0016887">
    <property type="term" value="F:ATP hydrolysis activity"/>
    <property type="evidence" value="ECO:0007669"/>
    <property type="project" value="InterPro"/>
</dbReference>
<feature type="domain" description="ABC transporter" evidence="1">
    <location>
        <begin position="1"/>
        <end position="89"/>
    </location>
</feature>
<dbReference type="PATRIC" id="fig|1131935.3.peg.398"/>
<proteinExistence type="predicted"/>
<comment type="caution">
    <text evidence="2">The sequence shown here is derived from an EMBL/GenBank/DDBJ whole genome shotgun (WGS) entry which is preliminary data.</text>
</comment>
<protein>
    <submittedName>
        <fullName evidence="2">ABC-type multidrug/protein/lipid transport system, ATPase component</fullName>
    </submittedName>
</protein>
<dbReference type="InterPro" id="IPR003439">
    <property type="entry name" value="ABC_transporter-like_ATP-bd"/>
</dbReference>
<reference evidence="2 3" key="1">
    <citation type="journal article" date="2012" name="J. Bacteriol.">
        <title>Genome Sequence of the Pattern-Forming Social Bacterium Paenibacillus dendritiformis C454 Chiral Morphotype.</title>
        <authorList>
            <person name="Sirota-Madi A."/>
            <person name="Olender T."/>
            <person name="Helman Y."/>
            <person name="Brainis I."/>
            <person name="Finkelshtein A."/>
            <person name="Roth D."/>
            <person name="Hagai E."/>
            <person name="Leshkowitz D."/>
            <person name="Brodsky L."/>
            <person name="Galatenko V."/>
            <person name="Nikolaev V."/>
            <person name="Gutnick D.L."/>
            <person name="Lancet D."/>
            <person name="Ben-Jacob E."/>
        </authorList>
    </citation>
    <scope>NUCLEOTIDE SEQUENCE [LARGE SCALE GENOMIC DNA]</scope>
    <source>
        <strain evidence="2 3">C454</strain>
    </source>
</reference>
<dbReference type="EMBL" id="AHKH01000003">
    <property type="protein sequence ID" value="EHQ64091.1"/>
    <property type="molecule type" value="Genomic_DNA"/>
</dbReference>
<sequence length="107" mass="12165">MVGRNGTAKSTLINTLLGIHEDYDGEIMIEGNDLESLDKYNLRSKLIGVIEQEPCLLEPFIENLSQTDYPAFIRTFELERVIEAIKDNEKQNCVRYQIGGENQRSAS</sequence>
<dbReference type="Proteomes" id="UP000003900">
    <property type="component" value="Unassembled WGS sequence"/>
</dbReference>
<evidence type="ECO:0000259" key="1">
    <source>
        <dbReference type="Pfam" id="PF00005"/>
    </source>
</evidence>
<accession>H3SA67</accession>
<dbReference type="AlphaFoldDB" id="H3SA67"/>
<organism evidence="2 3">
    <name type="scientific">Paenibacillus dendritiformis C454</name>
    <dbReference type="NCBI Taxonomy" id="1131935"/>
    <lineage>
        <taxon>Bacteria</taxon>
        <taxon>Bacillati</taxon>
        <taxon>Bacillota</taxon>
        <taxon>Bacilli</taxon>
        <taxon>Bacillales</taxon>
        <taxon>Paenibacillaceae</taxon>
        <taxon>Paenibacillus</taxon>
    </lineage>
</organism>
<name>H3SA67_9BACL</name>
<dbReference type="Pfam" id="PF00005">
    <property type="entry name" value="ABC_tran"/>
    <property type="match status" value="1"/>
</dbReference>
<dbReference type="Gene3D" id="3.40.50.300">
    <property type="entry name" value="P-loop containing nucleotide triphosphate hydrolases"/>
    <property type="match status" value="1"/>
</dbReference>
<gene>
    <name evidence="2" type="ORF">PDENDC454_02000</name>
</gene>
<dbReference type="OrthoDB" id="3185510at2"/>